<dbReference type="GO" id="GO:0016887">
    <property type="term" value="F:ATP hydrolysis activity"/>
    <property type="evidence" value="ECO:0007669"/>
    <property type="project" value="InterPro"/>
</dbReference>
<dbReference type="PANTHER" id="PTHR24220:SF662">
    <property type="entry name" value="ABC TRANSPORTER ATP-BINDING PROTEIN"/>
    <property type="match status" value="1"/>
</dbReference>
<dbReference type="InterPro" id="IPR027417">
    <property type="entry name" value="P-loop_NTPase"/>
</dbReference>
<evidence type="ECO:0000256" key="1">
    <source>
        <dbReference type="ARBA" id="ARBA00022448"/>
    </source>
</evidence>
<organism evidence="5 6">
    <name type="scientific">Gottschalkia acidurici (strain ATCC 7906 / DSM 604 / BCRC 14475 / CIP 104303 / KCTC 5404 / NCIMB 10678 / 9a)</name>
    <name type="common">Clostridium acidurici</name>
    <dbReference type="NCBI Taxonomy" id="1128398"/>
    <lineage>
        <taxon>Bacteria</taxon>
        <taxon>Bacillati</taxon>
        <taxon>Bacillota</taxon>
        <taxon>Tissierellia</taxon>
        <taxon>Tissierellales</taxon>
        <taxon>Gottschalkiaceae</taxon>
        <taxon>Gottschalkia</taxon>
    </lineage>
</organism>
<dbReference type="HOGENOM" id="CLU_000604_1_22_9"/>
<keyword evidence="3 5" id="KW-0067">ATP-binding</keyword>
<keyword evidence="1" id="KW-0813">Transport</keyword>
<dbReference type="PATRIC" id="fig|1128398.3.peg.2056"/>
<dbReference type="Pfam" id="PF00005">
    <property type="entry name" value="ABC_tran"/>
    <property type="match status" value="1"/>
</dbReference>
<dbReference type="PROSITE" id="PS00211">
    <property type="entry name" value="ABC_TRANSPORTER_1"/>
    <property type="match status" value="1"/>
</dbReference>
<keyword evidence="2" id="KW-0547">Nucleotide-binding</keyword>
<feature type="domain" description="ABC transporter" evidence="4">
    <location>
        <begin position="4"/>
        <end position="222"/>
    </location>
</feature>
<dbReference type="InterPro" id="IPR003439">
    <property type="entry name" value="ABC_transporter-like_ATP-bd"/>
</dbReference>
<dbReference type="STRING" id="1128398.Curi_c19950"/>
<dbReference type="InterPro" id="IPR017871">
    <property type="entry name" value="ABC_transporter-like_CS"/>
</dbReference>
<evidence type="ECO:0000256" key="2">
    <source>
        <dbReference type="ARBA" id="ARBA00022741"/>
    </source>
</evidence>
<sequence>MNVLEVTGLTKTFMRGDKRKVVLNQLDLSIKEGDFVNIIGRSGSGKSTFVNLISGVMIPDEGEILIEGQSILNLSDDDMSKIRNEKIGYVPQGMGSLPNLTVYDNIRLPYYLGSNDGDIDKKVEELMSILGILDLKNQFPKQLSGGELKRMLIARALINDPKLLIADEPTADLDIETTKEVLELIKDINKKGTTVIIITHELEILSYGNRVMKMIEGKLEDV</sequence>
<dbReference type="InterPro" id="IPR015854">
    <property type="entry name" value="ABC_transpr_LolD-like"/>
</dbReference>
<dbReference type="PANTHER" id="PTHR24220">
    <property type="entry name" value="IMPORT ATP-BINDING PROTEIN"/>
    <property type="match status" value="1"/>
</dbReference>
<dbReference type="SMART" id="SM00382">
    <property type="entry name" value="AAA"/>
    <property type="match status" value="1"/>
</dbReference>
<dbReference type="EMBL" id="CP003326">
    <property type="protein sequence ID" value="AFS78999.1"/>
    <property type="molecule type" value="Genomic_DNA"/>
</dbReference>
<dbReference type="AlphaFoldDB" id="K0B0E1"/>
<evidence type="ECO:0000256" key="3">
    <source>
        <dbReference type="ARBA" id="ARBA00022840"/>
    </source>
</evidence>
<accession>K0B0E1</accession>
<dbReference type="Proteomes" id="UP000006094">
    <property type="component" value="Chromosome"/>
</dbReference>
<name>K0B0E1_GOTA9</name>
<dbReference type="InterPro" id="IPR003593">
    <property type="entry name" value="AAA+_ATPase"/>
</dbReference>
<dbReference type="SUPFAM" id="SSF52540">
    <property type="entry name" value="P-loop containing nucleoside triphosphate hydrolases"/>
    <property type="match status" value="1"/>
</dbReference>
<dbReference type="RefSeq" id="WP_014968135.1">
    <property type="nucleotide sequence ID" value="NC_018664.1"/>
</dbReference>
<reference evidence="5 6" key="1">
    <citation type="journal article" date="2012" name="PLoS ONE">
        <title>The purine-utilizing bacterium Clostridium acidurici 9a: a genome-guided metabolic reconsideration.</title>
        <authorList>
            <person name="Hartwich K."/>
            <person name="Poehlein A."/>
            <person name="Daniel R."/>
        </authorList>
    </citation>
    <scope>NUCLEOTIDE SEQUENCE [LARGE SCALE GENOMIC DNA]</scope>
    <source>
        <strain evidence="6">ATCC 7906 / DSM 604 / BCRC 14475 / CIP 104303 / KCTC 5404 / NCIMB 10678 / 9a</strain>
    </source>
</reference>
<dbReference type="Gene3D" id="3.40.50.300">
    <property type="entry name" value="P-loop containing nucleotide triphosphate hydrolases"/>
    <property type="match status" value="1"/>
</dbReference>
<protein>
    <submittedName>
        <fullName evidence="5">ABC transporter ATP-binding protein</fullName>
    </submittedName>
</protein>
<evidence type="ECO:0000313" key="6">
    <source>
        <dbReference type="Proteomes" id="UP000006094"/>
    </source>
</evidence>
<proteinExistence type="predicted"/>
<dbReference type="PROSITE" id="PS50893">
    <property type="entry name" value="ABC_TRANSPORTER_2"/>
    <property type="match status" value="1"/>
</dbReference>
<dbReference type="GO" id="GO:0005524">
    <property type="term" value="F:ATP binding"/>
    <property type="evidence" value="ECO:0007669"/>
    <property type="project" value="UniProtKB-KW"/>
</dbReference>
<dbReference type="OrthoDB" id="9802264at2"/>
<dbReference type="KEGG" id="cad:Curi_c19950"/>
<dbReference type="eggNOG" id="COG1136">
    <property type="taxonomic scope" value="Bacteria"/>
</dbReference>
<gene>
    <name evidence="5" type="ordered locus">Curi_c19950</name>
</gene>
<dbReference type="GO" id="GO:0005886">
    <property type="term" value="C:plasma membrane"/>
    <property type="evidence" value="ECO:0007669"/>
    <property type="project" value="TreeGrafter"/>
</dbReference>
<evidence type="ECO:0000259" key="4">
    <source>
        <dbReference type="PROSITE" id="PS50893"/>
    </source>
</evidence>
<keyword evidence="6" id="KW-1185">Reference proteome</keyword>
<evidence type="ECO:0000313" key="5">
    <source>
        <dbReference type="EMBL" id="AFS78999.1"/>
    </source>
</evidence>
<dbReference type="GO" id="GO:0022857">
    <property type="term" value="F:transmembrane transporter activity"/>
    <property type="evidence" value="ECO:0007669"/>
    <property type="project" value="TreeGrafter"/>
</dbReference>
<dbReference type="CDD" id="cd03255">
    <property type="entry name" value="ABC_MJ0796_LolCDE_FtsE"/>
    <property type="match status" value="1"/>
</dbReference>
<dbReference type="InterPro" id="IPR017911">
    <property type="entry name" value="MacB-like_ATP-bd"/>
</dbReference>